<evidence type="ECO:0000256" key="4">
    <source>
        <dbReference type="SAM" id="Phobius"/>
    </source>
</evidence>
<dbReference type="AlphaFoldDB" id="A0A0K2V764"/>
<dbReference type="EMBL" id="HACA01028631">
    <property type="protein sequence ID" value="CDW45992.1"/>
    <property type="molecule type" value="Transcribed_RNA"/>
</dbReference>
<comment type="similarity">
    <text evidence="1">Belongs to the amidase family.</text>
</comment>
<feature type="transmembrane region" description="Helical" evidence="4">
    <location>
        <begin position="12"/>
        <end position="35"/>
    </location>
</feature>
<dbReference type="OrthoDB" id="6428749at2759"/>
<name>A0A0K2V764_LEPSM</name>
<proteinExistence type="inferred from homology"/>
<protein>
    <recommendedName>
        <fullName evidence="5">Amidase domain-containing protein</fullName>
    </recommendedName>
</protein>
<evidence type="ECO:0000256" key="2">
    <source>
        <dbReference type="ARBA" id="ARBA00022801"/>
    </source>
</evidence>
<keyword evidence="2" id="KW-0378">Hydrolase</keyword>
<keyword evidence="4" id="KW-1133">Transmembrane helix</keyword>
<accession>A0A0K2V764</accession>
<dbReference type="InterPro" id="IPR023631">
    <property type="entry name" value="Amidase_dom"/>
</dbReference>
<keyword evidence="3" id="KW-0175">Coiled coil</keyword>
<evidence type="ECO:0000259" key="5">
    <source>
        <dbReference type="Pfam" id="PF01425"/>
    </source>
</evidence>
<dbReference type="PANTHER" id="PTHR45847:SF6">
    <property type="entry name" value="FATTY ACID AMIDE HYDROLASE"/>
    <property type="match status" value="1"/>
</dbReference>
<dbReference type="PROSITE" id="PS00571">
    <property type="entry name" value="AMIDASES"/>
    <property type="match status" value="1"/>
</dbReference>
<dbReference type="Pfam" id="PF01425">
    <property type="entry name" value="Amidase"/>
    <property type="match status" value="1"/>
</dbReference>
<reference evidence="6" key="1">
    <citation type="submission" date="2014-05" db="EMBL/GenBank/DDBJ databases">
        <authorList>
            <person name="Chronopoulou M."/>
        </authorList>
    </citation>
    <scope>NUCLEOTIDE SEQUENCE</scope>
    <source>
        <tissue evidence="6">Whole organism</tissue>
    </source>
</reference>
<dbReference type="Gene3D" id="3.90.1300.10">
    <property type="entry name" value="Amidase signature (AS) domain"/>
    <property type="match status" value="1"/>
</dbReference>
<evidence type="ECO:0000313" key="6">
    <source>
        <dbReference type="EMBL" id="CDW45992.1"/>
    </source>
</evidence>
<dbReference type="SUPFAM" id="SSF75304">
    <property type="entry name" value="Amidase signature (AS) enzymes"/>
    <property type="match status" value="1"/>
</dbReference>
<dbReference type="GO" id="GO:0004040">
    <property type="term" value="F:amidase activity"/>
    <property type="evidence" value="ECO:0007669"/>
    <property type="project" value="TreeGrafter"/>
</dbReference>
<dbReference type="PANTHER" id="PTHR45847">
    <property type="entry name" value="FATTY ACID AMIDE HYDROLASE"/>
    <property type="match status" value="1"/>
</dbReference>
<keyword evidence="4" id="KW-0472">Membrane</keyword>
<dbReference type="GO" id="GO:0009062">
    <property type="term" value="P:fatty acid catabolic process"/>
    <property type="evidence" value="ECO:0007669"/>
    <property type="project" value="TreeGrafter"/>
</dbReference>
<sequence>MFDYIVGDEYSIFRGSLFVTTIISIGAIFISYKIARMLYMRDFYKSKIMRAKNRKQEMKDKIRREISLADGTLITSHRQDILKLKLEELVEKLQSSLLSPLQVLQAYQAKAILVDDETNCIVEFIDDAEIIAKELNKVSDKKSYPLFGVPLSVKECLAVKNTDSTAGLAKYLFQPSGKDCSLVEAMRTMGVIPFCRTNNPQMLKSFGCSNPIYGNTTNPFNNKLTAGGSSGGEAALIAGGGSIIGIGSDIGGSLRVPAHFCGIASLKPTFGRLLENGFRLKRDQQPPFFKCCSGFMSKDVSALIKLHALFADQSEEFAKKHYSLVPLKWNRSLLTKRKMKIGWFDHNNYFEAVPSCTRALYECVDLLSQNGHDLIKIEDPGTPKLVDIVLSSFQRYKII</sequence>
<evidence type="ECO:0000256" key="1">
    <source>
        <dbReference type="ARBA" id="ARBA00009199"/>
    </source>
</evidence>
<feature type="coiled-coil region" evidence="3">
    <location>
        <begin position="41"/>
        <end position="68"/>
    </location>
</feature>
<dbReference type="GO" id="GO:0017064">
    <property type="term" value="F:fatty acid amide hydrolase activity"/>
    <property type="evidence" value="ECO:0007669"/>
    <property type="project" value="TreeGrafter"/>
</dbReference>
<dbReference type="InterPro" id="IPR020556">
    <property type="entry name" value="Amidase_CS"/>
</dbReference>
<keyword evidence="4" id="KW-0812">Transmembrane</keyword>
<dbReference type="InterPro" id="IPR052096">
    <property type="entry name" value="Endocannabinoid_amidase"/>
</dbReference>
<feature type="domain" description="Amidase" evidence="5">
    <location>
        <begin position="103"/>
        <end position="389"/>
    </location>
</feature>
<organism evidence="6">
    <name type="scientific">Lepeophtheirus salmonis</name>
    <name type="common">Salmon louse</name>
    <name type="synonym">Caligus salmonis</name>
    <dbReference type="NCBI Taxonomy" id="72036"/>
    <lineage>
        <taxon>Eukaryota</taxon>
        <taxon>Metazoa</taxon>
        <taxon>Ecdysozoa</taxon>
        <taxon>Arthropoda</taxon>
        <taxon>Crustacea</taxon>
        <taxon>Multicrustacea</taxon>
        <taxon>Hexanauplia</taxon>
        <taxon>Copepoda</taxon>
        <taxon>Siphonostomatoida</taxon>
        <taxon>Caligidae</taxon>
        <taxon>Lepeophtheirus</taxon>
    </lineage>
</organism>
<evidence type="ECO:0000256" key="3">
    <source>
        <dbReference type="SAM" id="Coils"/>
    </source>
</evidence>
<dbReference type="InterPro" id="IPR036928">
    <property type="entry name" value="AS_sf"/>
</dbReference>